<evidence type="ECO:0000256" key="1">
    <source>
        <dbReference type="SAM" id="Phobius"/>
    </source>
</evidence>
<name>A0A9N9LFW9_9HELO</name>
<organism evidence="2 3">
    <name type="scientific">Hymenoscyphus albidus</name>
    <dbReference type="NCBI Taxonomy" id="595503"/>
    <lineage>
        <taxon>Eukaryota</taxon>
        <taxon>Fungi</taxon>
        <taxon>Dikarya</taxon>
        <taxon>Ascomycota</taxon>
        <taxon>Pezizomycotina</taxon>
        <taxon>Leotiomycetes</taxon>
        <taxon>Helotiales</taxon>
        <taxon>Helotiaceae</taxon>
        <taxon>Hymenoscyphus</taxon>
    </lineage>
</organism>
<gene>
    <name evidence="2" type="ORF">HYALB_00010756</name>
</gene>
<protein>
    <submittedName>
        <fullName evidence="2">Uncharacterized protein</fullName>
    </submittedName>
</protein>
<proteinExistence type="predicted"/>
<evidence type="ECO:0000313" key="2">
    <source>
        <dbReference type="EMBL" id="CAG8974660.1"/>
    </source>
</evidence>
<accession>A0A9N9LFW9</accession>
<keyword evidence="1" id="KW-0472">Membrane</keyword>
<reference evidence="2" key="1">
    <citation type="submission" date="2021-07" db="EMBL/GenBank/DDBJ databases">
        <authorList>
            <person name="Durling M."/>
        </authorList>
    </citation>
    <scope>NUCLEOTIDE SEQUENCE</scope>
</reference>
<keyword evidence="1" id="KW-0812">Transmembrane</keyword>
<dbReference type="AlphaFoldDB" id="A0A9N9LFW9"/>
<evidence type="ECO:0000313" key="3">
    <source>
        <dbReference type="Proteomes" id="UP000701801"/>
    </source>
</evidence>
<comment type="caution">
    <text evidence="2">The sequence shown here is derived from an EMBL/GenBank/DDBJ whole genome shotgun (WGS) entry which is preliminary data.</text>
</comment>
<sequence length="212" mass="23164">MSQGYPTIPTNQIRKSYILACKYSQTLNVDIMLKNTGKMPVFFGIAFLISITTHFGCLWSIGRWRDTAGTASAATAAATTSTLTRLHGIVRDFGRSGVSLVRVVVIVPNVPAIQLVETLVLEMRRRIGHRSNRILYRVGRNGSGPALALAGVALALGGRKSEESVGWVVEERAEVCVARTAVVQAVENSGYVDVEKLNELCMVEQEMWKQAL</sequence>
<keyword evidence="3" id="KW-1185">Reference proteome</keyword>
<feature type="transmembrane region" description="Helical" evidence="1">
    <location>
        <begin position="41"/>
        <end position="61"/>
    </location>
</feature>
<dbReference type="Proteomes" id="UP000701801">
    <property type="component" value="Unassembled WGS sequence"/>
</dbReference>
<dbReference type="EMBL" id="CAJVRM010000112">
    <property type="protein sequence ID" value="CAG8974660.1"/>
    <property type="molecule type" value="Genomic_DNA"/>
</dbReference>
<keyword evidence="1" id="KW-1133">Transmembrane helix</keyword>